<evidence type="ECO:0000313" key="2">
    <source>
        <dbReference type="EMBL" id="KJA26868.1"/>
    </source>
</evidence>
<dbReference type="Proteomes" id="UP000054270">
    <property type="component" value="Unassembled WGS sequence"/>
</dbReference>
<feature type="compositionally biased region" description="Basic and acidic residues" evidence="1">
    <location>
        <begin position="1343"/>
        <end position="1355"/>
    </location>
</feature>
<gene>
    <name evidence="2" type="ORF">HYPSUDRAFT_1033882</name>
</gene>
<dbReference type="STRING" id="945553.A0A0D2MS96"/>
<reference evidence="3" key="1">
    <citation type="submission" date="2014-04" db="EMBL/GenBank/DDBJ databases">
        <title>Evolutionary Origins and Diversification of the Mycorrhizal Mutualists.</title>
        <authorList>
            <consortium name="DOE Joint Genome Institute"/>
            <consortium name="Mycorrhizal Genomics Consortium"/>
            <person name="Kohler A."/>
            <person name="Kuo A."/>
            <person name="Nagy L.G."/>
            <person name="Floudas D."/>
            <person name="Copeland A."/>
            <person name="Barry K.W."/>
            <person name="Cichocki N."/>
            <person name="Veneault-Fourrey C."/>
            <person name="LaButti K."/>
            <person name="Lindquist E.A."/>
            <person name="Lipzen A."/>
            <person name="Lundell T."/>
            <person name="Morin E."/>
            <person name="Murat C."/>
            <person name="Riley R."/>
            <person name="Ohm R."/>
            <person name="Sun H."/>
            <person name="Tunlid A."/>
            <person name="Henrissat B."/>
            <person name="Grigoriev I.V."/>
            <person name="Hibbett D.S."/>
            <person name="Martin F."/>
        </authorList>
    </citation>
    <scope>NUCLEOTIDE SEQUENCE [LARGE SCALE GENOMIC DNA]</scope>
    <source>
        <strain evidence="3">FD-334 SS-4</strain>
    </source>
</reference>
<evidence type="ECO:0000256" key="1">
    <source>
        <dbReference type="SAM" id="MobiDB-lite"/>
    </source>
</evidence>
<evidence type="ECO:0008006" key="4">
    <source>
        <dbReference type="Google" id="ProtNLM"/>
    </source>
</evidence>
<feature type="region of interest" description="Disordered" evidence="1">
    <location>
        <begin position="1333"/>
        <end position="1372"/>
    </location>
</feature>
<protein>
    <recommendedName>
        <fullName evidence="4">EF-hand domain-containing protein</fullName>
    </recommendedName>
</protein>
<organism evidence="2 3">
    <name type="scientific">Hypholoma sublateritium (strain FD-334 SS-4)</name>
    <dbReference type="NCBI Taxonomy" id="945553"/>
    <lineage>
        <taxon>Eukaryota</taxon>
        <taxon>Fungi</taxon>
        <taxon>Dikarya</taxon>
        <taxon>Basidiomycota</taxon>
        <taxon>Agaricomycotina</taxon>
        <taxon>Agaricomycetes</taxon>
        <taxon>Agaricomycetidae</taxon>
        <taxon>Agaricales</taxon>
        <taxon>Agaricineae</taxon>
        <taxon>Strophariaceae</taxon>
        <taxon>Hypholoma</taxon>
    </lineage>
</organism>
<proteinExistence type="predicted"/>
<feature type="region of interest" description="Disordered" evidence="1">
    <location>
        <begin position="1149"/>
        <end position="1182"/>
    </location>
</feature>
<dbReference type="OrthoDB" id="2122982at2759"/>
<dbReference type="EMBL" id="KN817526">
    <property type="protein sequence ID" value="KJA26868.1"/>
    <property type="molecule type" value="Genomic_DNA"/>
</dbReference>
<accession>A0A0D2MS96</accession>
<name>A0A0D2MS96_HYPSF</name>
<sequence>MPPIERDLRFPTPMSDLNLRSAPHYVGHHLPNSHSSDLLSLSTLDKDREQIWGNLMEFYSKNEDTIQRSMKLDARFAVSDDKVEHAGDVLTTFAETANVCLDGLVALGNVHPILGREFTFIYQILSFLKGPAVAIFAFNGVIKLDLTRRNNNRKVLAVKLEMQNMMSAMFQLRTLRHVHVEDTARATEKERLQSLIKDIASEITTCGSDLNYYLDRKFVSKLVNAKGYERRFAEHVNTFSQRRSELQMTITSYIAAGVDTANIVIAEVSFKMDVVEKKIDDTIALFRKLDTARERECLAFMDSNGGPQTCIATDDLLAKLLSISGDSSGLGEPRTLRETLVDARKSLTRELSEDLQKVLANNQSRFEVLLNVQNNNMKRISDQLEEQGQSMQDHSVSLNRIMKTTIRIYEDGRIIKKAVAPNSPVKLKDPELQKIWDRMGLKRSVKARQFVLTFRDYLMAERSTQNTPIVPLAERLQPDPGSLLFATSSGPKTDRPVEQGKGVDATELWALKHIDVAHVQPIVEAMDEDGSGFISVEEANTFALSRPPGWSLLYWIAYWAAGWHINITDYRQKIYTTLQKMHKMADSLHPMNKKFAYMYLDSFVVNCIEAILRPIHSIPSDAPRDPKLVEIATSMATLQEERLRANLKAMSYLVQAQTDVTLIAGSERVETWILPLLHLILEHHLEIFKVARTKILHPDELLTHHDSLLRIIWVFEARIDRLKEIFRQVYRNSLAQFESFAYGMFNGMYEYKRSPNKNSIFSFTDTIPETEDLPASASKKSDVDISILSKGLGASFKYTDPDSNLKGTNEAFAAHVEHPIEGFWVAAMREDDDGKINPVVYLNIGPVVGKDLSVNGMESINTVGISGILEGAESTEEAASIDITIVFNIYHDLRMKGTYDPQRDAIVGLWVIDNEEGEFPTGPDDGECIYRTGTFTMTRTPPYAFRFRHLLDEPKVKNEDTQSFNLARRRWIFAIEAIKFKVQENACSWRFIRERIAERNSWVEYSIRDMLPTNLKVTRGFLTPEAAIEWERLKKQLHPSTSGFYEAIAIYLNSRKVHSIGDVNCDACSQRIAFCRYLCITCVEDDFSNHVDFCADSTQCTKSATLLERDFVHSVSHTLLRINRHLLDAEKAKLITQCTLRSERIKRSFKGKDAKASTTKGSSMKPGGHGRGGNPDDQAESELEGKSSLTTLACATCKNDLTLPCWACAICTVDTLFCLDCEHKQSQVHVGPSNAEKHSLDHFLLRLHDSFEAKAVRLKSSNKQLDDVKASIHVLESKMDEQLHKMGVVLENVAKDMAKDRALITPFFKTHRTVEHTDGKVNTTTSLVQSPQLVVPAPPQPDLHGEIESSSHEEDSAVSTATATPYKDELSGEEHITALESRLGARLTSLESKVEGIMTMMKAVLAATTQQSNRGGSH</sequence>
<evidence type="ECO:0000313" key="3">
    <source>
        <dbReference type="Proteomes" id="UP000054270"/>
    </source>
</evidence>
<keyword evidence="3" id="KW-1185">Reference proteome</keyword>